<proteinExistence type="predicted"/>
<organism evidence="1 2">
    <name type="scientific">Candidatus Pedobacter colombiensis</name>
    <dbReference type="NCBI Taxonomy" id="3121371"/>
    <lineage>
        <taxon>Bacteria</taxon>
        <taxon>Pseudomonadati</taxon>
        <taxon>Bacteroidota</taxon>
        <taxon>Sphingobacteriia</taxon>
        <taxon>Sphingobacteriales</taxon>
        <taxon>Sphingobacteriaceae</taxon>
        <taxon>Pedobacter</taxon>
    </lineage>
</organism>
<protein>
    <submittedName>
        <fullName evidence="1">Uncharacterized protein</fullName>
    </submittedName>
</protein>
<dbReference type="AlphaFoldDB" id="A0AAJ5WBD5"/>
<reference evidence="1" key="1">
    <citation type="submission" date="2023-03" db="EMBL/GenBank/DDBJ databases">
        <title>Andean soil-derived lignocellulolytic bacterial consortium as a source of novel taxa and putative plastic-active enzymes.</title>
        <authorList>
            <person name="Diaz-Garcia L."/>
            <person name="Chuvochina M."/>
            <person name="Feuerriegel G."/>
            <person name="Bunk B."/>
            <person name="Sproer C."/>
            <person name="Streit W.R."/>
            <person name="Rodriguez L.M."/>
            <person name="Overmann J."/>
            <person name="Jimenez D.J."/>
        </authorList>
    </citation>
    <scope>NUCLEOTIDE SEQUENCE</scope>
    <source>
        <strain evidence="1">MAG 3858</strain>
    </source>
</reference>
<gene>
    <name evidence="1" type="ORF">P0Y49_05265</name>
</gene>
<accession>A0AAJ5WBD5</accession>
<sequence length="76" mass="8842">MVIRFKNIYLKALATDNIKGKPRYHTDVVNKFKKTLKTLEFMPTTKSLWKLNSLGFEGLRGNRKGYFSVRVDFITG</sequence>
<dbReference type="Gene3D" id="3.30.2310.20">
    <property type="entry name" value="RelE-like"/>
    <property type="match status" value="1"/>
</dbReference>
<evidence type="ECO:0000313" key="1">
    <source>
        <dbReference type="EMBL" id="WEK20546.1"/>
    </source>
</evidence>
<dbReference type="EMBL" id="CP119313">
    <property type="protein sequence ID" value="WEK20546.1"/>
    <property type="molecule type" value="Genomic_DNA"/>
</dbReference>
<dbReference type="InterPro" id="IPR035093">
    <property type="entry name" value="RelE/ParE_toxin_dom_sf"/>
</dbReference>
<evidence type="ECO:0000313" key="2">
    <source>
        <dbReference type="Proteomes" id="UP001214530"/>
    </source>
</evidence>
<name>A0AAJ5WBD5_9SPHI</name>
<dbReference type="Proteomes" id="UP001214530">
    <property type="component" value="Chromosome"/>
</dbReference>